<keyword evidence="2" id="KW-0805">Transcription regulation</keyword>
<dbReference type="PANTHER" id="PTHR43133:SF58">
    <property type="entry name" value="ECF RNA POLYMERASE SIGMA FACTOR SIGD"/>
    <property type="match status" value="1"/>
</dbReference>
<keyword evidence="4" id="KW-0238">DNA-binding</keyword>
<dbReference type="InterPro" id="IPR007627">
    <property type="entry name" value="RNA_pol_sigma70_r2"/>
</dbReference>
<feature type="region of interest" description="Disordered" evidence="6">
    <location>
        <begin position="90"/>
        <end position="114"/>
    </location>
</feature>
<dbReference type="SUPFAM" id="SSF88659">
    <property type="entry name" value="Sigma3 and sigma4 domains of RNA polymerase sigma factors"/>
    <property type="match status" value="1"/>
</dbReference>
<dbReference type="Pfam" id="PF04545">
    <property type="entry name" value="Sigma70_r4"/>
    <property type="match status" value="1"/>
</dbReference>
<keyword evidence="10" id="KW-1185">Reference proteome</keyword>
<reference evidence="9 10" key="1">
    <citation type="submission" date="2016-10" db="EMBL/GenBank/DDBJ databases">
        <title>The Draft Genome Sequence of Actinokineospora bangkokensis 44EHWT reveals the biosynthetic pathway of antifungal compounds Thailandins with unusual extender unit butylmalonyl-CoA.</title>
        <authorList>
            <person name="Greule A."/>
            <person name="Intra B."/>
            <person name="Flemming S."/>
            <person name="Rommel M.G."/>
            <person name="Panbangred W."/>
            <person name="Bechthold A."/>
        </authorList>
    </citation>
    <scope>NUCLEOTIDE SEQUENCE [LARGE SCALE GENOMIC DNA]</scope>
    <source>
        <strain evidence="9 10">44EHW</strain>
    </source>
</reference>
<evidence type="ECO:0000256" key="4">
    <source>
        <dbReference type="ARBA" id="ARBA00023125"/>
    </source>
</evidence>
<dbReference type="CDD" id="cd06171">
    <property type="entry name" value="Sigma70_r4"/>
    <property type="match status" value="1"/>
</dbReference>
<dbReference type="Gene3D" id="1.10.10.10">
    <property type="entry name" value="Winged helix-like DNA-binding domain superfamily/Winged helix DNA-binding domain"/>
    <property type="match status" value="1"/>
</dbReference>
<dbReference type="PANTHER" id="PTHR43133">
    <property type="entry name" value="RNA POLYMERASE ECF-TYPE SIGMA FACTO"/>
    <property type="match status" value="1"/>
</dbReference>
<dbReference type="GO" id="GO:0016987">
    <property type="term" value="F:sigma factor activity"/>
    <property type="evidence" value="ECO:0007669"/>
    <property type="project" value="UniProtKB-KW"/>
</dbReference>
<feature type="compositionally biased region" description="Basic and acidic residues" evidence="6">
    <location>
        <begin position="90"/>
        <end position="100"/>
    </location>
</feature>
<organism evidence="9 10">
    <name type="scientific">Actinokineospora bangkokensis</name>
    <dbReference type="NCBI Taxonomy" id="1193682"/>
    <lineage>
        <taxon>Bacteria</taxon>
        <taxon>Bacillati</taxon>
        <taxon>Actinomycetota</taxon>
        <taxon>Actinomycetes</taxon>
        <taxon>Pseudonocardiales</taxon>
        <taxon>Pseudonocardiaceae</taxon>
        <taxon>Actinokineospora</taxon>
    </lineage>
</organism>
<name>A0A1Q9LM83_9PSEU</name>
<dbReference type="InterPro" id="IPR013325">
    <property type="entry name" value="RNA_pol_sigma_r2"/>
</dbReference>
<accession>A0A1Q9LM83</accession>
<evidence type="ECO:0000313" key="9">
    <source>
        <dbReference type="EMBL" id="OLR93142.1"/>
    </source>
</evidence>
<keyword evidence="5" id="KW-0804">Transcription</keyword>
<evidence type="ECO:0000256" key="2">
    <source>
        <dbReference type="ARBA" id="ARBA00023015"/>
    </source>
</evidence>
<evidence type="ECO:0000259" key="7">
    <source>
        <dbReference type="Pfam" id="PF04542"/>
    </source>
</evidence>
<dbReference type="Proteomes" id="UP000186040">
    <property type="component" value="Unassembled WGS sequence"/>
</dbReference>
<dbReference type="Gene3D" id="1.10.1740.10">
    <property type="match status" value="1"/>
</dbReference>
<comment type="caution">
    <text evidence="9">The sequence shown here is derived from an EMBL/GenBank/DDBJ whole genome shotgun (WGS) entry which is preliminary data.</text>
</comment>
<dbReference type="STRING" id="1193682.BJP25_00555"/>
<sequence length="189" mass="20839">MRDNLDEVVGAAIRGDHRALDELLRFLRPLVLRYCRAKLGRVPRSVSTADDVAQEVCLAVFKALPTYQQLGRPFLSFVYGIAAHKVADVHRANTRDKSDPTPEAPEVPTTEDGPEQLALRHELVERTGALLRVLTDRQREIIVMRVVLGMSAQETATAIGTTAEAIRVAQHRALNRLRKSLAACRAAAA</sequence>
<dbReference type="InterPro" id="IPR007630">
    <property type="entry name" value="RNA_pol_sigma70_r4"/>
</dbReference>
<dbReference type="Pfam" id="PF04542">
    <property type="entry name" value="Sigma70_r2"/>
    <property type="match status" value="1"/>
</dbReference>
<comment type="similarity">
    <text evidence="1">Belongs to the sigma-70 factor family. ECF subfamily.</text>
</comment>
<dbReference type="EMBL" id="MKQR01000012">
    <property type="protein sequence ID" value="OLR93142.1"/>
    <property type="molecule type" value="Genomic_DNA"/>
</dbReference>
<protein>
    <submittedName>
        <fullName evidence="9">RNA polymerase subunit sigma-70</fullName>
    </submittedName>
</protein>
<dbReference type="GO" id="GO:0006352">
    <property type="term" value="P:DNA-templated transcription initiation"/>
    <property type="evidence" value="ECO:0007669"/>
    <property type="project" value="InterPro"/>
</dbReference>
<evidence type="ECO:0000256" key="5">
    <source>
        <dbReference type="ARBA" id="ARBA00023163"/>
    </source>
</evidence>
<dbReference type="NCBIfam" id="TIGR02937">
    <property type="entry name" value="sigma70-ECF"/>
    <property type="match status" value="1"/>
</dbReference>
<dbReference type="InterPro" id="IPR039425">
    <property type="entry name" value="RNA_pol_sigma-70-like"/>
</dbReference>
<keyword evidence="3" id="KW-0731">Sigma factor</keyword>
<dbReference type="AlphaFoldDB" id="A0A1Q9LM83"/>
<gene>
    <name evidence="9" type="ORF">BJP25_00555</name>
</gene>
<proteinExistence type="inferred from homology"/>
<evidence type="ECO:0000256" key="1">
    <source>
        <dbReference type="ARBA" id="ARBA00010641"/>
    </source>
</evidence>
<feature type="domain" description="RNA polymerase sigma-70 region 4" evidence="8">
    <location>
        <begin position="130"/>
        <end position="179"/>
    </location>
</feature>
<dbReference type="InterPro" id="IPR014284">
    <property type="entry name" value="RNA_pol_sigma-70_dom"/>
</dbReference>
<feature type="domain" description="RNA polymerase sigma-70 region 2" evidence="7">
    <location>
        <begin position="27"/>
        <end position="95"/>
    </location>
</feature>
<evidence type="ECO:0000256" key="6">
    <source>
        <dbReference type="SAM" id="MobiDB-lite"/>
    </source>
</evidence>
<evidence type="ECO:0000256" key="3">
    <source>
        <dbReference type="ARBA" id="ARBA00023082"/>
    </source>
</evidence>
<dbReference type="InterPro" id="IPR013324">
    <property type="entry name" value="RNA_pol_sigma_r3/r4-like"/>
</dbReference>
<dbReference type="NCBIfam" id="NF007230">
    <property type="entry name" value="PRK09648.1"/>
    <property type="match status" value="1"/>
</dbReference>
<dbReference type="InterPro" id="IPR036388">
    <property type="entry name" value="WH-like_DNA-bd_sf"/>
</dbReference>
<evidence type="ECO:0000259" key="8">
    <source>
        <dbReference type="Pfam" id="PF04545"/>
    </source>
</evidence>
<dbReference type="SUPFAM" id="SSF88946">
    <property type="entry name" value="Sigma2 domain of RNA polymerase sigma factors"/>
    <property type="match status" value="1"/>
</dbReference>
<evidence type="ECO:0000313" key="10">
    <source>
        <dbReference type="Proteomes" id="UP000186040"/>
    </source>
</evidence>
<dbReference type="GO" id="GO:0003677">
    <property type="term" value="F:DNA binding"/>
    <property type="evidence" value="ECO:0007669"/>
    <property type="project" value="UniProtKB-KW"/>
</dbReference>